<accession>A0ACD5V6M6</accession>
<reference evidence="1" key="2">
    <citation type="submission" date="2025-09" db="UniProtKB">
        <authorList>
            <consortium name="EnsemblPlants"/>
        </authorList>
    </citation>
    <scope>IDENTIFICATION</scope>
</reference>
<dbReference type="Proteomes" id="UP001732700">
    <property type="component" value="Chromosome 2D"/>
</dbReference>
<protein>
    <submittedName>
        <fullName evidence="1">Uncharacterized protein</fullName>
    </submittedName>
</protein>
<keyword evidence="2" id="KW-1185">Reference proteome</keyword>
<reference evidence="1" key="1">
    <citation type="submission" date="2021-05" db="EMBL/GenBank/DDBJ databases">
        <authorList>
            <person name="Scholz U."/>
            <person name="Mascher M."/>
            <person name="Fiebig A."/>
        </authorList>
    </citation>
    <scope>NUCLEOTIDE SEQUENCE [LARGE SCALE GENOMIC DNA]</scope>
</reference>
<organism evidence="1 2">
    <name type="scientific">Avena sativa</name>
    <name type="common">Oat</name>
    <dbReference type="NCBI Taxonomy" id="4498"/>
    <lineage>
        <taxon>Eukaryota</taxon>
        <taxon>Viridiplantae</taxon>
        <taxon>Streptophyta</taxon>
        <taxon>Embryophyta</taxon>
        <taxon>Tracheophyta</taxon>
        <taxon>Spermatophyta</taxon>
        <taxon>Magnoliopsida</taxon>
        <taxon>Liliopsida</taxon>
        <taxon>Poales</taxon>
        <taxon>Poaceae</taxon>
        <taxon>BOP clade</taxon>
        <taxon>Pooideae</taxon>
        <taxon>Poodae</taxon>
        <taxon>Poeae</taxon>
        <taxon>Poeae Chloroplast Group 1 (Aveneae type)</taxon>
        <taxon>Aveninae</taxon>
        <taxon>Avena</taxon>
    </lineage>
</organism>
<proteinExistence type="predicted"/>
<name>A0ACD5V6M6_AVESA</name>
<sequence>MLGNGMVVAVEMLNETLDIIKNKFNEEVGCSVKTKHKSVVWFLGRDTGASCIFEWGKCYEVIKGICEGLYYLHVKHRIIHLDLKPANILLDDDMVPKIADFNFPRCFDEKQCRSFILNLYGTIKDMAPEFFVEKSTF</sequence>
<dbReference type="EnsemblPlants" id="AVESA.00010b.r2.2DG0383770.1">
    <property type="protein sequence ID" value="AVESA.00010b.r2.2DG0383770.1.CDS"/>
    <property type="gene ID" value="AVESA.00010b.r2.2DG0383770"/>
</dbReference>
<evidence type="ECO:0000313" key="2">
    <source>
        <dbReference type="Proteomes" id="UP001732700"/>
    </source>
</evidence>
<evidence type="ECO:0000313" key="1">
    <source>
        <dbReference type="EnsemblPlants" id="AVESA.00010b.r2.2DG0383770.1.CDS"/>
    </source>
</evidence>